<evidence type="ECO:0000256" key="4">
    <source>
        <dbReference type="ARBA" id="ARBA00022692"/>
    </source>
</evidence>
<evidence type="ECO:0000256" key="6">
    <source>
        <dbReference type="ARBA" id="ARBA00022989"/>
    </source>
</evidence>
<evidence type="ECO:0000256" key="11">
    <source>
        <dbReference type="SAM" id="Coils"/>
    </source>
</evidence>
<keyword evidence="12" id="KW-1185">Reference proteome</keyword>
<comment type="subcellular location">
    <subcellularLocation>
        <location evidence="1">Membrane</location>
        <topology evidence="1">Multi-pass membrane protein</topology>
    </subcellularLocation>
</comment>
<dbReference type="EC" id="2.3.1.199" evidence="10"/>
<evidence type="ECO:0000256" key="1">
    <source>
        <dbReference type="ARBA" id="ARBA00004141"/>
    </source>
</evidence>
<comment type="catalytic activity">
    <reaction evidence="10">
        <text>a very-long-chain acyl-CoA + malonyl-CoA + H(+) = a very-long-chain 3-oxoacyl-CoA + CO2 + CoA</text>
        <dbReference type="Rhea" id="RHEA:32727"/>
        <dbReference type="ChEBI" id="CHEBI:15378"/>
        <dbReference type="ChEBI" id="CHEBI:16526"/>
        <dbReference type="ChEBI" id="CHEBI:57287"/>
        <dbReference type="ChEBI" id="CHEBI:57384"/>
        <dbReference type="ChEBI" id="CHEBI:90725"/>
        <dbReference type="ChEBI" id="CHEBI:90736"/>
        <dbReference type="EC" id="2.3.1.199"/>
    </reaction>
</comment>
<keyword evidence="8 10" id="KW-0472">Membrane</keyword>
<feature type="transmembrane region" description="Helical" evidence="10">
    <location>
        <begin position="210"/>
        <end position="230"/>
    </location>
</feature>
<keyword evidence="2 10" id="KW-0444">Lipid biosynthesis</keyword>
<keyword evidence="3 10" id="KW-0808">Transferase</keyword>
<feature type="transmembrane region" description="Helical" evidence="10">
    <location>
        <begin position="150"/>
        <end position="168"/>
    </location>
</feature>
<comment type="similarity">
    <text evidence="10">Belongs to the ELO family.</text>
</comment>
<protein>
    <recommendedName>
        <fullName evidence="10">Elongation of very long chain fatty acids protein</fullName>
        <ecNumber evidence="10">2.3.1.199</ecNumber>
    </recommendedName>
    <alternativeName>
        <fullName evidence="10">Very-long-chain 3-oxoacyl-CoA synthase</fullName>
    </alternativeName>
</protein>
<evidence type="ECO:0000256" key="7">
    <source>
        <dbReference type="ARBA" id="ARBA00023098"/>
    </source>
</evidence>
<keyword evidence="7 10" id="KW-0443">Lipid metabolism</keyword>
<keyword evidence="5 10" id="KW-0276">Fatty acid metabolism</keyword>
<keyword evidence="9 10" id="KW-0275">Fatty acid biosynthesis</keyword>
<feature type="transmembrane region" description="Helical" evidence="10">
    <location>
        <begin position="265"/>
        <end position="288"/>
    </location>
</feature>
<evidence type="ECO:0000313" key="12">
    <source>
        <dbReference type="Proteomes" id="UP000694904"/>
    </source>
</evidence>
<evidence type="ECO:0000256" key="9">
    <source>
        <dbReference type="ARBA" id="ARBA00023160"/>
    </source>
</evidence>
<evidence type="ECO:0000256" key="5">
    <source>
        <dbReference type="ARBA" id="ARBA00022832"/>
    </source>
</evidence>
<dbReference type="PANTHER" id="PTHR11157">
    <property type="entry name" value="FATTY ACID ACYL TRANSFERASE-RELATED"/>
    <property type="match status" value="1"/>
</dbReference>
<organism evidence="12 13">
    <name type="scientific">Drosophila arizonae</name>
    <name type="common">Fruit fly</name>
    <dbReference type="NCBI Taxonomy" id="7263"/>
    <lineage>
        <taxon>Eukaryota</taxon>
        <taxon>Metazoa</taxon>
        <taxon>Ecdysozoa</taxon>
        <taxon>Arthropoda</taxon>
        <taxon>Hexapoda</taxon>
        <taxon>Insecta</taxon>
        <taxon>Pterygota</taxon>
        <taxon>Neoptera</taxon>
        <taxon>Endopterygota</taxon>
        <taxon>Diptera</taxon>
        <taxon>Brachycera</taxon>
        <taxon>Muscomorpha</taxon>
        <taxon>Ephydroidea</taxon>
        <taxon>Drosophilidae</taxon>
        <taxon>Drosophila</taxon>
    </lineage>
</organism>
<gene>
    <name evidence="13" type="primary">LOC108621841</name>
</gene>
<dbReference type="GeneID" id="108621841"/>
<evidence type="ECO:0000256" key="3">
    <source>
        <dbReference type="ARBA" id="ARBA00022679"/>
    </source>
</evidence>
<keyword evidence="4 10" id="KW-0812">Transmembrane</keyword>
<accession>A0ABM1Q5Z7</accession>
<feature type="coiled-coil region" evidence="11">
    <location>
        <begin position="293"/>
        <end position="348"/>
    </location>
</feature>
<evidence type="ECO:0000256" key="2">
    <source>
        <dbReference type="ARBA" id="ARBA00022516"/>
    </source>
</evidence>
<proteinExistence type="inferred from homology"/>
<keyword evidence="6 10" id="KW-1133">Transmembrane helix</keyword>
<sequence>MAMQYHNYNSSTRFEMVVEIANIALDEFKTHHLSRNYTGLVQRYYQLVEEDYGDPRAERFPLMEHPLFTFGLVAIYLSWVLVLGPLFMRDRKPFQLRRTLVIYNAFQVLLSGYMFYEHLMAGWLNYYNLKCQPVDYSDGPMSKRMLNLCYIYYLSKLTEFADTVFFVLRKKSSQITWLHVYHHSVTPLETWVLVKFLAGGNATFPNLLNNFVHVCMYFYYMMSAMGPEYAKFLWWKKYMTELQIAQFVLCIVHTTRALFSSQCQFSKFISTLLLINASIFFCLFMNFYMQSYRKTKAQQLEQQQKQQQHQEQQLTAATALADGNNNNSNELSKDKQQLQQEQQLLAHKLKAL</sequence>
<dbReference type="Pfam" id="PF01151">
    <property type="entry name" value="ELO"/>
    <property type="match status" value="1"/>
</dbReference>
<dbReference type="InterPro" id="IPR002076">
    <property type="entry name" value="ELO_fam"/>
</dbReference>
<reference evidence="13" key="3">
    <citation type="submission" date="2025-08" db="UniProtKB">
        <authorList>
            <consortium name="RefSeq"/>
        </authorList>
    </citation>
    <scope>IDENTIFICATION</scope>
    <source>
        <tissue evidence="13">Whole organism</tissue>
    </source>
</reference>
<dbReference type="PANTHER" id="PTHR11157:SF22">
    <property type="entry name" value="ELONGATION OF VERY LONG CHAIN FATTY ACIDS PROTEIN"/>
    <property type="match status" value="1"/>
</dbReference>
<name>A0ABM1Q5Z7_DROAR</name>
<dbReference type="Proteomes" id="UP000694904">
    <property type="component" value="Chromosome 2"/>
</dbReference>
<evidence type="ECO:0000313" key="13">
    <source>
        <dbReference type="RefSeq" id="XP_017874883.1"/>
    </source>
</evidence>
<evidence type="ECO:0000256" key="10">
    <source>
        <dbReference type="RuleBase" id="RU361115"/>
    </source>
</evidence>
<evidence type="ECO:0000256" key="8">
    <source>
        <dbReference type="ARBA" id="ARBA00023136"/>
    </source>
</evidence>
<feature type="transmembrane region" description="Helical" evidence="10">
    <location>
        <begin position="67"/>
        <end position="88"/>
    </location>
</feature>
<dbReference type="RefSeq" id="XP_017874883.1">
    <property type="nucleotide sequence ID" value="XM_018019394.1"/>
</dbReference>
<reference evidence="12" key="1">
    <citation type="journal article" date="1997" name="Nucleic Acids Res.">
        <title>tRNAscan-SE: a program for improved detection of transfer RNA genes in genomic sequence.</title>
        <authorList>
            <person name="Lowe T.M."/>
            <person name="Eddy S.R."/>
        </authorList>
    </citation>
    <scope>NUCLEOTIDE SEQUENCE [LARGE SCALE GENOMIC DNA]</scope>
</reference>
<feature type="transmembrane region" description="Helical" evidence="10">
    <location>
        <begin position="100"/>
        <end position="116"/>
    </location>
</feature>
<keyword evidence="11" id="KW-0175">Coiled coil</keyword>
<reference evidence="12" key="2">
    <citation type="journal article" date="2016" name="G3 (Bethesda)">
        <title>Genome Evolution in Three Species of Cactophilic Drosophila.</title>
        <authorList>
            <person name="Sanchez-Flores A."/>
            <person name="Penazola F."/>
            <person name="Carpinteyro-Ponce J."/>
            <person name="Nazario-Yepiz N."/>
            <person name="Abreu-Goodger C."/>
            <person name="Machado C.A."/>
            <person name="Markow T.A."/>
        </authorList>
    </citation>
    <scope>NUCLEOTIDE SEQUENCE [LARGE SCALE GENOMIC DNA]</scope>
</reference>